<dbReference type="SUPFAM" id="SSF48371">
    <property type="entry name" value="ARM repeat"/>
    <property type="match status" value="1"/>
</dbReference>
<organism evidence="3 4">
    <name type="scientific">Oligosphaera ethanolica</name>
    <dbReference type="NCBI Taxonomy" id="760260"/>
    <lineage>
        <taxon>Bacteria</taxon>
        <taxon>Pseudomonadati</taxon>
        <taxon>Lentisphaerota</taxon>
        <taxon>Oligosphaeria</taxon>
        <taxon>Oligosphaerales</taxon>
        <taxon>Oligosphaeraceae</taxon>
        <taxon>Oligosphaera</taxon>
    </lineage>
</organism>
<dbReference type="SUPFAM" id="SSF49785">
    <property type="entry name" value="Galactose-binding domain-like"/>
    <property type="match status" value="2"/>
</dbReference>
<dbReference type="PROSITE" id="PS50022">
    <property type="entry name" value="FA58C_3"/>
    <property type="match status" value="2"/>
</dbReference>
<dbReference type="EMBL" id="JAUSVL010000001">
    <property type="protein sequence ID" value="MDQ0288168.1"/>
    <property type="molecule type" value="Genomic_DNA"/>
</dbReference>
<feature type="domain" description="F5/8 type C" evidence="2">
    <location>
        <begin position="688"/>
        <end position="830"/>
    </location>
</feature>
<sequence>MTALAENVNDLITKLTWAEPAAGKAMVQQLQSGGEETLRVLAALLKEDNDQGTVQASFAIEALVMHAMRPGADAEREALAASLAKLLPTAADDVARGVLLKALQLVGGPAEVPAIAVALTSERAADYAVLALVQIGDDGAKAALRAAAVAATTPPARRLACCHALGALRDRDALPVMRTTLADAAEVDKPVLWRAMAECADEGILPELLDAIVAGPAGRRSAALDALATLAARLPTPERAAAVARALHVRYPGEASRALLLDYAGLGEALPLLSQQLREGDLVAREAALALLERHPDVAVVDHCVAVAGAAPPELAAAIIAMLGRRGATAARPYIEAQLRAEDAVLRQSAYAALPGVAPVDCTALLAAAMATAPKDDLSAIRAVLIQQRNDDFAALIAAAIDNATPDGKAALMDILALRRAVAQRRAIFAQLDDGDSGVRRAAWKALANLAQAADCDEIIGRVQAIDDAAERRAAQTALVNLARGNGDCATKVLAALATATGATRAAFLQLAPEIASAAALQAVQADLANDDAAVRDAAVRALAAWPTVDAMDALFTLAAQPEPPTARVLALRGLSRLLGQDLGLAAADRLTKLGQLMALCQRADERKLVLAAAAALRQDAVLTGIVLPAFADPELADEAAAAAVKLVCARDAKDPGMTTSAAGEALRKVLAVSTNDALKEQAMAQLARFPSQGVNIAMGKPVTTTCPQQGNHSPDKAVDGRITRDDAWFGARWPSSLTLDLEQVEDIFSVRPIFYWDGRRFYTYTIEVSEDNQTWQQVVDHSKNNRAADEKGVNHLLPAACRARYVRLNILKNSVNEAVHLVELEVYSLTGKTPKAPGPNLLFKQPVQAGSQQEQDHSPDRVNDGRIGKNDGWHTDKCPTWIMVDMQHKASIDAVRVIFYWDGKRSYAYTVEVSADGETWEQVADNAANDTPADAQGIVHRFPARTVRYVRLNITRGVGPYVHVVELEAYAAGKTPERFAAAEEPAPPPAPPLPAADAEGFVPLFNGKDLDGWIGSTGGYGVNADGNLFCDPKKGGQLLTAWEFGDFVLRFEFKLGPGANNGLAIRSPISGNPAYDGMELQIIDDAGYQAVHGYALQSWQHHGSIYGVVPAKVGAQKPAGEWNTQEVVAKGSQITVTLNGQIIVDADLSTITETADGQGLAKHPGLKRRRGHLGWLGHGALVEFRNIRIKPLAPYVDGPHNVPPEGFTALFNGRDLSGWKGLVANPEKRAQMTPDELAAAQQAADEQMRQHWKVVGDMLEFDGKGKALCTAKDYADFEMYVDWRIGPRGDTGIYLRGSPQVQIWDHTQWKIGSGGLYNNKQHPSNPTHIMDNAIGEWNRFRIRMVGEIVSVWLNGELVVDEVVMENYWNRAKPIYPSGQIELQDHGNPIWFRNIYIKEL</sequence>
<evidence type="ECO:0000256" key="1">
    <source>
        <dbReference type="SAM" id="MobiDB-lite"/>
    </source>
</evidence>
<evidence type="ECO:0000313" key="3">
    <source>
        <dbReference type="EMBL" id="MDQ0288168.1"/>
    </source>
</evidence>
<comment type="caution">
    <text evidence="3">The sequence shown here is derived from an EMBL/GenBank/DDBJ whole genome shotgun (WGS) entry which is preliminary data.</text>
</comment>
<dbReference type="PANTHER" id="PTHR46306:SF1">
    <property type="entry name" value="BTB_POZ DOMAIN-CONTAINING PROTEIN 9"/>
    <property type="match status" value="1"/>
</dbReference>
<dbReference type="Gene3D" id="2.60.120.260">
    <property type="entry name" value="Galactose-binding domain-like"/>
    <property type="match status" value="2"/>
</dbReference>
<gene>
    <name evidence="3" type="ORF">J3R75_000275</name>
</gene>
<feature type="compositionally biased region" description="Basic and acidic residues" evidence="1">
    <location>
        <begin position="855"/>
        <end position="872"/>
    </location>
</feature>
<feature type="region of interest" description="Disordered" evidence="1">
    <location>
        <begin position="838"/>
        <end position="872"/>
    </location>
</feature>
<keyword evidence="4" id="KW-1185">Reference proteome</keyword>
<dbReference type="InterPro" id="IPR052407">
    <property type="entry name" value="BTB_POZ_domain_cont_9"/>
</dbReference>
<name>A0AAE3VCV2_9BACT</name>
<dbReference type="GO" id="GO:0005737">
    <property type="term" value="C:cytoplasm"/>
    <property type="evidence" value="ECO:0007669"/>
    <property type="project" value="TreeGrafter"/>
</dbReference>
<dbReference type="Pfam" id="PF06439">
    <property type="entry name" value="3keto-disac_hyd"/>
    <property type="match status" value="2"/>
</dbReference>
<accession>A0AAE3VCV2</accession>
<dbReference type="Pfam" id="PF00754">
    <property type="entry name" value="F5_F8_type_C"/>
    <property type="match status" value="2"/>
</dbReference>
<dbReference type="InterPro" id="IPR000421">
    <property type="entry name" value="FA58C"/>
</dbReference>
<dbReference type="PANTHER" id="PTHR46306">
    <property type="entry name" value="BTB/POZ DOMAIN-CONTAINING PROTEIN 9"/>
    <property type="match status" value="1"/>
</dbReference>
<dbReference type="InterPro" id="IPR010496">
    <property type="entry name" value="AL/BT2_dom"/>
</dbReference>
<dbReference type="InterPro" id="IPR016024">
    <property type="entry name" value="ARM-type_fold"/>
</dbReference>
<proteinExistence type="predicted"/>
<feature type="domain" description="F5/8 type C" evidence="2">
    <location>
        <begin position="831"/>
        <end position="973"/>
    </location>
</feature>
<dbReference type="InterPro" id="IPR008979">
    <property type="entry name" value="Galactose-bd-like_sf"/>
</dbReference>
<dbReference type="Proteomes" id="UP001238163">
    <property type="component" value="Unassembled WGS sequence"/>
</dbReference>
<protein>
    <recommendedName>
        <fullName evidence="2">F5/8 type C domain-containing protein</fullName>
    </recommendedName>
</protein>
<evidence type="ECO:0000313" key="4">
    <source>
        <dbReference type="Proteomes" id="UP001238163"/>
    </source>
</evidence>
<dbReference type="Gene3D" id="2.60.120.560">
    <property type="entry name" value="Exo-inulinase, domain 1"/>
    <property type="match status" value="2"/>
</dbReference>
<dbReference type="Gene3D" id="1.25.10.10">
    <property type="entry name" value="Leucine-rich Repeat Variant"/>
    <property type="match status" value="1"/>
</dbReference>
<evidence type="ECO:0000259" key="2">
    <source>
        <dbReference type="PROSITE" id="PS50022"/>
    </source>
</evidence>
<dbReference type="GO" id="GO:0016787">
    <property type="term" value="F:hydrolase activity"/>
    <property type="evidence" value="ECO:0007669"/>
    <property type="project" value="InterPro"/>
</dbReference>
<dbReference type="InterPro" id="IPR011989">
    <property type="entry name" value="ARM-like"/>
</dbReference>
<reference evidence="3" key="1">
    <citation type="submission" date="2023-07" db="EMBL/GenBank/DDBJ databases">
        <title>Genomic Encyclopedia of Type Strains, Phase IV (KMG-IV): sequencing the most valuable type-strain genomes for metagenomic binning, comparative biology and taxonomic classification.</title>
        <authorList>
            <person name="Goeker M."/>
        </authorList>
    </citation>
    <scope>NUCLEOTIDE SEQUENCE</scope>
    <source>
        <strain evidence="3">DSM 24202</strain>
    </source>
</reference>